<evidence type="ECO:0000313" key="4">
    <source>
        <dbReference type="Proteomes" id="UP001139031"/>
    </source>
</evidence>
<feature type="domain" description="Cytochrome c-552/4" evidence="2">
    <location>
        <begin position="42"/>
        <end position="108"/>
    </location>
</feature>
<accession>A0ABS7TTV1</accession>
<dbReference type="InterPro" id="IPR023155">
    <property type="entry name" value="Cyt_c-552/4"/>
</dbReference>
<organism evidence="3 4">
    <name type="scientific">Nannocystis pusilla</name>
    <dbReference type="NCBI Taxonomy" id="889268"/>
    <lineage>
        <taxon>Bacteria</taxon>
        <taxon>Pseudomonadati</taxon>
        <taxon>Myxococcota</taxon>
        <taxon>Polyangia</taxon>
        <taxon>Nannocystales</taxon>
        <taxon>Nannocystaceae</taxon>
        <taxon>Nannocystis</taxon>
    </lineage>
</organism>
<protein>
    <recommendedName>
        <fullName evidence="2">Cytochrome c-552/4 domain-containing protein</fullName>
    </recommendedName>
</protein>
<keyword evidence="4" id="KW-1185">Reference proteome</keyword>
<evidence type="ECO:0000313" key="3">
    <source>
        <dbReference type="EMBL" id="MBZ5711675.1"/>
    </source>
</evidence>
<comment type="caution">
    <text evidence="3">The sequence shown here is derived from an EMBL/GenBank/DDBJ whole genome shotgun (WGS) entry which is preliminary data.</text>
</comment>
<dbReference type="RefSeq" id="WP_224193436.1">
    <property type="nucleotide sequence ID" value="NZ_JAIRAU010000027.1"/>
</dbReference>
<dbReference type="Gene3D" id="1.10.1130.10">
    <property type="entry name" value="Flavocytochrome C3, Chain A"/>
    <property type="match status" value="1"/>
</dbReference>
<dbReference type="Pfam" id="PF13435">
    <property type="entry name" value="Cytochrome_C554"/>
    <property type="match status" value="1"/>
</dbReference>
<evidence type="ECO:0000259" key="2">
    <source>
        <dbReference type="Pfam" id="PF13435"/>
    </source>
</evidence>
<dbReference type="SUPFAM" id="SSF48695">
    <property type="entry name" value="Multiheme cytochromes"/>
    <property type="match status" value="1"/>
</dbReference>
<proteinExistence type="predicted"/>
<name>A0ABS7TTV1_9BACT</name>
<dbReference type="EMBL" id="JAIRAU010000027">
    <property type="protein sequence ID" value="MBZ5711675.1"/>
    <property type="molecule type" value="Genomic_DNA"/>
</dbReference>
<sequence>MPRRTLLALLAALLPACTDGPGNPAGAAVRGAASTWLPDEAECAACHDDIADEWARSRHHRSFTNREFQRSYAREPTPFCRDCHAPGHAHLPAGDAEALGVGCLACHGDGAAIVSGVRRTGTGDAPHALRRDPGFATDSCARCHEFDFPPGSGRAPGTMMQTTMREHRASAHADRSCADCHMPRPDLTTHPRHDFASTRDPSAMRRALDVTARRDGDVLLLDLRTRDVGHAFPTGDLFRRLAVHAALVGPDGRELARRSRYLARHFVPRHHPDGRIRHASTRPLVDDRLQGAASLRLDLRPDAPIDGAALVWWIDLERVDARDPDRPEQSTIADTVRLADGHLPPLSPASPRP</sequence>
<dbReference type="Proteomes" id="UP001139031">
    <property type="component" value="Unassembled WGS sequence"/>
</dbReference>
<dbReference type="InterPro" id="IPR036280">
    <property type="entry name" value="Multihaem_cyt_sf"/>
</dbReference>
<feature type="region of interest" description="Disordered" evidence="1">
    <location>
        <begin position="323"/>
        <end position="353"/>
    </location>
</feature>
<gene>
    <name evidence="3" type="ORF">K7C98_20740</name>
</gene>
<reference evidence="3" key="1">
    <citation type="submission" date="2021-08" db="EMBL/GenBank/DDBJ databases">
        <authorList>
            <person name="Stevens D.C."/>
        </authorList>
    </citation>
    <scope>NUCLEOTIDE SEQUENCE</scope>
    <source>
        <strain evidence="3">DSM 53165</strain>
    </source>
</reference>
<evidence type="ECO:0000256" key="1">
    <source>
        <dbReference type="SAM" id="MobiDB-lite"/>
    </source>
</evidence>